<proteinExistence type="predicted"/>
<name>A0A1I4M7A9_9PROT</name>
<evidence type="ECO:0000313" key="1">
    <source>
        <dbReference type="EMBL" id="SFL98925.1"/>
    </source>
</evidence>
<protein>
    <submittedName>
        <fullName evidence="1">Uncharacterized protein</fullName>
    </submittedName>
</protein>
<dbReference type="Proteomes" id="UP000199561">
    <property type="component" value="Unassembled WGS sequence"/>
</dbReference>
<dbReference type="EMBL" id="FOUF01000003">
    <property type="protein sequence ID" value="SFL98925.1"/>
    <property type="molecule type" value="Genomic_DNA"/>
</dbReference>
<accession>A0A1I4M7A9</accession>
<evidence type="ECO:0000313" key="2">
    <source>
        <dbReference type="Proteomes" id="UP000199561"/>
    </source>
</evidence>
<keyword evidence="2" id="KW-1185">Reference proteome</keyword>
<gene>
    <name evidence="1" type="ORF">SAMN05421880_103137</name>
</gene>
<organism evidence="1 2">
    <name type="scientific">Nitrosomonas nitrosa</name>
    <dbReference type="NCBI Taxonomy" id="52442"/>
    <lineage>
        <taxon>Bacteria</taxon>
        <taxon>Pseudomonadati</taxon>
        <taxon>Pseudomonadota</taxon>
        <taxon>Betaproteobacteria</taxon>
        <taxon>Nitrosomonadales</taxon>
        <taxon>Nitrosomonadaceae</taxon>
        <taxon>Nitrosomonas</taxon>
    </lineage>
</organism>
<sequence>MFKIFLRDDKQRIYRSMSTDDKFHAMHTFDSLVYRNDLDGKKIIAIMTFKNAYAALHRFDVPVDHKNNLRGKTKEIYKSLSLIK</sequence>
<reference evidence="1 2" key="1">
    <citation type="submission" date="2016-10" db="EMBL/GenBank/DDBJ databases">
        <authorList>
            <person name="de Groot N.N."/>
        </authorList>
    </citation>
    <scope>NUCLEOTIDE SEQUENCE [LARGE SCALE GENOMIC DNA]</scope>
    <source>
        <strain evidence="1 2">Nm146</strain>
    </source>
</reference>
<dbReference type="AlphaFoldDB" id="A0A1I4M7A9"/>